<comment type="similarity">
    <text evidence="1">Belongs to the LysR transcriptional regulatory family.</text>
</comment>
<dbReference type="FunFam" id="1.10.10.10:FF:000001">
    <property type="entry name" value="LysR family transcriptional regulator"/>
    <property type="match status" value="1"/>
</dbReference>
<evidence type="ECO:0000256" key="3">
    <source>
        <dbReference type="ARBA" id="ARBA00023125"/>
    </source>
</evidence>
<dbReference type="KEGG" id="hbh:E4T21_01715"/>
<evidence type="ECO:0000313" key="7">
    <source>
        <dbReference type="Proteomes" id="UP000324285"/>
    </source>
</evidence>
<keyword evidence="2" id="KW-0805">Transcription regulation</keyword>
<dbReference type="InterPro" id="IPR036390">
    <property type="entry name" value="WH_DNA-bd_sf"/>
</dbReference>
<dbReference type="GO" id="GO:0003677">
    <property type="term" value="F:DNA binding"/>
    <property type="evidence" value="ECO:0007669"/>
    <property type="project" value="UniProtKB-KW"/>
</dbReference>
<dbReference type="EMBL" id="CP038437">
    <property type="protein sequence ID" value="QEM80414.1"/>
    <property type="molecule type" value="Genomic_DNA"/>
</dbReference>
<dbReference type="OrthoDB" id="8850588at2"/>
<evidence type="ECO:0000256" key="4">
    <source>
        <dbReference type="ARBA" id="ARBA00023163"/>
    </source>
</evidence>
<dbReference type="InterPro" id="IPR036388">
    <property type="entry name" value="WH-like_DNA-bd_sf"/>
</dbReference>
<dbReference type="GO" id="GO:0003700">
    <property type="term" value="F:DNA-binding transcription factor activity"/>
    <property type="evidence" value="ECO:0007669"/>
    <property type="project" value="InterPro"/>
</dbReference>
<evidence type="ECO:0000256" key="2">
    <source>
        <dbReference type="ARBA" id="ARBA00023015"/>
    </source>
</evidence>
<name>A0A5C1NB75_9GAMM</name>
<evidence type="ECO:0000256" key="1">
    <source>
        <dbReference type="ARBA" id="ARBA00009437"/>
    </source>
</evidence>
<evidence type="ECO:0000313" key="6">
    <source>
        <dbReference type="EMBL" id="QEM80414.1"/>
    </source>
</evidence>
<dbReference type="AlphaFoldDB" id="A0A5C1NB75"/>
<dbReference type="PROSITE" id="PS50931">
    <property type="entry name" value="HTH_LYSR"/>
    <property type="match status" value="1"/>
</dbReference>
<keyword evidence="3" id="KW-0238">DNA-binding</keyword>
<feature type="domain" description="HTH lysR-type" evidence="5">
    <location>
        <begin position="1"/>
        <end position="58"/>
    </location>
</feature>
<dbReference type="GO" id="GO:0032993">
    <property type="term" value="C:protein-DNA complex"/>
    <property type="evidence" value="ECO:0007669"/>
    <property type="project" value="TreeGrafter"/>
</dbReference>
<organism evidence="6 7">
    <name type="scientific">Halomonas binhaiensis</name>
    <dbReference type="NCBI Taxonomy" id="2562282"/>
    <lineage>
        <taxon>Bacteria</taxon>
        <taxon>Pseudomonadati</taxon>
        <taxon>Pseudomonadota</taxon>
        <taxon>Gammaproteobacteria</taxon>
        <taxon>Oceanospirillales</taxon>
        <taxon>Halomonadaceae</taxon>
        <taxon>Halomonas</taxon>
    </lineage>
</organism>
<proteinExistence type="inferred from homology"/>
<dbReference type="PANTHER" id="PTHR30346:SF17">
    <property type="entry name" value="LYSR FAMILY TRANSCRIPTIONAL REGULATOR"/>
    <property type="match status" value="1"/>
</dbReference>
<dbReference type="SUPFAM" id="SSF46785">
    <property type="entry name" value="Winged helix' DNA-binding domain"/>
    <property type="match status" value="1"/>
</dbReference>
<dbReference type="Pfam" id="PF03466">
    <property type="entry name" value="LysR_substrate"/>
    <property type="match status" value="1"/>
</dbReference>
<dbReference type="RefSeq" id="WP_149282967.1">
    <property type="nucleotide sequence ID" value="NZ_CP038437.2"/>
</dbReference>
<dbReference type="PANTHER" id="PTHR30346">
    <property type="entry name" value="TRANSCRIPTIONAL DUAL REGULATOR HCAR-RELATED"/>
    <property type="match status" value="1"/>
</dbReference>
<gene>
    <name evidence="6" type="ORF">E4T21_01715</name>
</gene>
<keyword evidence="4" id="KW-0804">Transcription</keyword>
<accession>A0A5C1NB75</accession>
<dbReference type="PRINTS" id="PR00039">
    <property type="entry name" value="HTHLYSR"/>
</dbReference>
<keyword evidence="7" id="KW-1185">Reference proteome</keyword>
<dbReference type="InterPro" id="IPR005119">
    <property type="entry name" value="LysR_subst-bd"/>
</dbReference>
<dbReference type="Pfam" id="PF00126">
    <property type="entry name" value="HTH_1"/>
    <property type="match status" value="1"/>
</dbReference>
<evidence type="ECO:0000259" key="5">
    <source>
        <dbReference type="PROSITE" id="PS50931"/>
    </source>
</evidence>
<dbReference type="InterPro" id="IPR000847">
    <property type="entry name" value="LysR_HTH_N"/>
</dbReference>
<dbReference type="Gene3D" id="3.40.190.10">
    <property type="entry name" value="Periplasmic binding protein-like II"/>
    <property type="match status" value="2"/>
</dbReference>
<reference evidence="6" key="1">
    <citation type="submission" date="2021-02" db="EMBL/GenBank/DDBJ databases">
        <title>Strain Y2R2, a novel species of the genus Halomonas.</title>
        <authorList>
            <person name="Huang H."/>
        </authorList>
    </citation>
    <scope>NUCLEOTIDE SEQUENCE</scope>
    <source>
        <strain evidence="6">Y2R2</strain>
    </source>
</reference>
<protein>
    <submittedName>
        <fullName evidence="6">LysR family transcriptional regulator</fullName>
    </submittedName>
</protein>
<dbReference type="SUPFAM" id="SSF53850">
    <property type="entry name" value="Periplasmic binding protein-like II"/>
    <property type="match status" value="1"/>
</dbReference>
<dbReference type="Proteomes" id="UP000324285">
    <property type="component" value="Chromosome"/>
</dbReference>
<dbReference type="Gene3D" id="1.10.10.10">
    <property type="entry name" value="Winged helix-like DNA-binding domain superfamily/Winged helix DNA-binding domain"/>
    <property type="match status" value="1"/>
</dbReference>
<sequence>MELRHLRYFCAAAEELNITRAAAKLHMAQPPLTRQINQLEEELGVKLFIRGPRGLSLTPAGKFFHEHAIQILEKLDTTVSAVRRMVRHSREIFGIGFVPSLFYGQLPILVRELRQKENLELTLAEMTTVEQVHALKAGRIDIGFGRLVIDDPEIEQQVLFEEPLMAAVPEGHPLDGTTPSMQELAEYPIVLYPASPRPSLADIVQGLFRRRGLKLNVVQEANEMQTALGLVVSDFGITLVPEQVKRQKRDGIRYLYLAESHITSPIVCSRRRGEKPTETMKLATEILDVLVENRRRGKYP</sequence>